<feature type="transmembrane region" description="Helical" evidence="2">
    <location>
        <begin position="543"/>
        <end position="564"/>
    </location>
</feature>
<keyword evidence="2" id="KW-1133">Transmembrane helix</keyword>
<name>A0A1Y1Z3L9_9PLEO</name>
<dbReference type="PANTHER" id="PTHR35041">
    <property type="entry name" value="MEDIATOR OF RNA POLYMERASE II TRANSCRIPTION SUBUNIT 1"/>
    <property type="match status" value="1"/>
</dbReference>
<feature type="compositionally biased region" description="Basic and acidic residues" evidence="1">
    <location>
        <begin position="1"/>
        <end position="14"/>
    </location>
</feature>
<organism evidence="3 4">
    <name type="scientific">Clohesyomyces aquaticus</name>
    <dbReference type="NCBI Taxonomy" id="1231657"/>
    <lineage>
        <taxon>Eukaryota</taxon>
        <taxon>Fungi</taxon>
        <taxon>Dikarya</taxon>
        <taxon>Ascomycota</taxon>
        <taxon>Pezizomycotina</taxon>
        <taxon>Dothideomycetes</taxon>
        <taxon>Pleosporomycetidae</taxon>
        <taxon>Pleosporales</taxon>
        <taxon>Lindgomycetaceae</taxon>
        <taxon>Clohesyomyces</taxon>
    </lineage>
</organism>
<reference evidence="3 4" key="1">
    <citation type="submission" date="2016-07" db="EMBL/GenBank/DDBJ databases">
        <title>Pervasive Adenine N6-methylation of Active Genes in Fungi.</title>
        <authorList>
            <consortium name="DOE Joint Genome Institute"/>
            <person name="Mondo S.J."/>
            <person name="Dannebaum R.O."/>
            <person name="Kuo R.C."/>
            <person name="Labutti K."/>
            <person name="Haridas S."/>
            <person name="Kuo A."/>
            <person name="Salamov A."/>
            <person name="Ahrendt S.R."/>
            <person name="Lipzen A."/>
            <person name="Sullivan W."/>
            <person name="Andreopoulos W.B."/>
            <person name="Clum A."/>
            <person name="Lindquist E."/>
            <person name="Daum C."/>
            <person name="Ramamoorthy G.K."/>
            <person name="Gryganskyi A."/>
            <person name="Culley D."/>
            <person name="Magnuson J.K."/>
            <person name="James T.Y."/>
            <person name="O'Malley M.A."/>
            <person name="Stajich J.E."/>
            <person name="Spatafora J.W."/>
            <person name="Visel A."/>
            <person name="Grigoriev I.V."/>
        </authorList>
    </citation>
    <scope>NUCLEOTIDE SEQUENCE [LARGE SCALE GENOMIC DNA]</scope>
    <source>
        <strain evidence="3 4">CBS 115471</strain>
    </source>
</reference>
<dbReference type="AlphaFoldDB" id="A0A1Y1Z3L9"/>
<evidence type="ECO:0000313" key="3">
    <source>
        <dbReference type="EMBL" id="ORY04871.1"/>
    </source>
</evidence>
<keyword evidence="4" id="KW-1185">Reference proteome</keyword>
<dbReference type="Proteomes" id="UP000193144">
    <property type="component" value="Unassembled WGS sequence"/>
</dbReference>
<proteinExistence type="predicted"/>
<feature type="compositionally biased region" description="Polar residues" evidence="1">
    <location>
        <begin position="15"/>
        <end position="32"/>
    </location>
</feature>
<keyword evidence="2" id="KW-0812">Transmembrane</keyword>
<feature type="transmembrane region" description="Helical" evidence="2">
    <location>
        <begin position="158"/>
        <end position="179"/>
    </location>
</feature>
<dbReference type="EMBL" id="MCFA01000131">
    <property type="protein sequence ID" value="ORY04871.1"/>
    <property type="molecule type" value="Genomic_DNA"/>
</dbReference>
<dbReference type="PANTHER" id="PTHR35041:SF3">
    <property type="entry name" value="FORMYLMETHIONINE DEFORMYLASE-LIKE PROTEIN"/>
    <property type="match status" value="1"/>
</dbReference>
<accession>A0A1Y1Z3L9</accession>
<feature type="transmembrane region" description="Helical" evidence="2">
    <location>
        <begin position="94"/>
        <end position="114"/>
    </location>
</feature>
<evidence type="ECO:0000256" key="2">
    <source>
        <dbReference type="SAM" id="Phobius"/>
    </source>
</evidence>
<evidence type="ECO:0000256" key="1">
    <source>
        <dbReference type="SAM" id="MobiDB-lite"/>
    </source>
</evidence>
<keyword evidence="2" id="KW-0472">Membrane</keyword>
<protein>
    <submittedName>
        <fullName evidence="3">Uncharacterized protein</fullName>
    </submittedName>
</protein>
<gene>
    <name evidence="3" type="ORF">BCR34DRAFT_491266</name>
</gene>
<dbReference type="OrthoDB" id="5322539at2759"/>
<comment type="caution">
    <text evidence="3">The sequence shown here is derived from an EMBL/GenBank/DDBJ whole genome shotgun (WGS) entry which is preliminary data.</text>
</comment>
<sequence>MELKETEVPTHDNDSISPSESRATGNGISTPSTAPKIQVPLWPTRTIHRWKAPLLMVIFFIIGFAMSLAHCIFYPMLTGVIVGNPDSQEGKIRFGTAFAFISQISLSAAVWQSFTQWLWVTVNGKVWGLGTLNDAFSGSFFALFNYEMLKKLRIGSAMALFAWSLLLPPFFTPATLFVVPSIGSQKIEWQMPYPAIADGRYGSMLAYSPPILRGTRQYVDDVSRYFAGPRTIMSLIATATASLGEILPISSPYNTSTHAIDFYAPIVKCTDASSSEQTQIDGFLREEMANQTDITSNETDSAYYCFVPTWSSGQLTAVSKPRQQTLSNGTNQLWMTFLRYTGNVNNAGQMVKERRYQICRLFNSTYHVTISRDRGFQNVSGTYDVHEEVPYPNDKPGSISNMAQHAYTAFMWQLSDQLIGKLSWFESKNYTTTSSDTSGPSQFAVINSQISRTSLLGSSDLDVFFNLDEEHWLYKTQNLTLSDQRLQDKALAKNRTLDVLIEELSFNTTMSLMHDPLLTKNTLTQVLVQTPVNRYAYKHPGLFIPYGLANLFTFIIVLLGLYSYRRHGVKPDRKFQDLVELAVEHAELWQEERHRGSVTITISRVGTVEAGNRTEGSGRRKLSIKWLNDGKVFENRRASTLPR</sequence>
<feature type="transmembrane region" description="Helical" evidence="2">
    <location>
        <begin position="54"/>
        <end position="82"/>
    </location>
</feature>
<feature type="region of interest" description="Disordered" evidence="1">
    <location>
        <begin position="1"/>
        <end position="32"/>
    </location>
</feature>
<evidence type="ECO:0000313" key="4">
    <source>
        <dbReference type="Proteomes" id="UP000193144"/>
    </source>
</evidence>
<dbReference type="STRING" id="1231657.A0A1Y1Z3L9"/>